<dbReference type="Proteomes" id="UP000502005">
    <property type="component" value="Plasmid pNE1B"/>
</dbReference>
<protein>
    <recommendedName>
        <fullName evidence="5">Glycosyl transferase family 1 domain-containing protein</fullName>
    </recommendedName>
</protein>
<evidence type="ECO:0000313" key="3">
    <source>
        <dbReference type="EMBL" id="QGY31987.1"/>
    </source>
</evidence>
<feature type="domain" description="Glycosyl transferase family 1" evidence="1">
    <location>
        <begin position="173"/>
        <end position="297"/>
    </location>
</feature>
<dbReference type="Pfam" id="PF13439">
    <property type="entry name" value="Glyco_transf_4"/>
    <property type="match status" value="1"/>
</dbReference>
<dbReference type="PANTHER" id="PTHR45947">
    <property type="entry name" value="SULFOQUINOVOSYL TRANSFERASE SQD2"/>
    <property type="match status" value="1"/>
</dbReference>
<evidence type="ECO:0000259" key="2">
    <source>
        <dbReference type="Pfam" id="PF13439"/>
    </source>
</evidence>
<dbReference type="RefSeq" id="WP_208717886.1">
    <property type="nucleotide sequence ID" value="NZ_CP024770.1"/>
</dbReference>
<dbReference type="InterPro" id="IPR050194">
    <property type="entry name" value="Glycosyltransferase_grp1"/>
</dbReference>
<feature type="domain" description="Glycosyltransferase subfamily 4-like N-terminal" evidence="2">
    <location>
        <begin position="57"/>
        <end position="162"/>
    </location>
</feature>
<dbReference type="CDD" id="cd03801">
    <property type="entry name" value="GT4_PimA-like"/>
    <property type="match status" value="1"/>
</dbReference>
<dbReference type="EMBL" id="CP024770">
    <property type="protein sequence ID" value="QGY31987.1"/>
    <property type="molecule type" value="Genomic_DNA"/>
</dbReference>
<dbReference type="InterPro" id="IPR028098">
    <property type="entry name" value="Glyco_trans_4-like_N"/>
</dbReference>
<gene>
    <name evidence="3" type="ORF">CUN67_23585</name>
</gene>
<dbReference type="PANTHER" id="PTHR45947:SF3">
    <property type="entry name" value="SULFOQUINOVOSYL TRANSFERASE SQD2"/>
    <property type="match status" value="1"/>
</dbReference>
<accession>A0A6B9GCS4</accession>
<dbReference type="Gene3D" id="3.40.50.2000">
    <property type="entry name" value="Glycogen Phosphorylase B"/>
    <property type="match status" value="2"/>
</dbReference>
<evidence type="ECO:0000259" key="1">
    <source>
        <dbReference type="Pfam" id="PF00534"/>
    </source>
</evidence>
<dbReference type="Pfam" id="PF00534">
    <property type="entry name" value="Glycos_transf_1"/>
    <property type="match status" value="1"/>
</dbReference>
<sequence>MKNKILFIVPSLKNAGPVNVCLTIIKNLPVFYDIEVLALNDGERKGEFATRAKVTIFKRTAVLQALTFIRKGGFSVVHSHCTVSDIFNYLSFVSAPQVTTIHNYFEVDFVQTKGFVKGMLEGLVGRFMIRHFHKVACSYAVMRHCVSHHAMKQVTAIPNGVEQPRSQNNQNHDNVVHYFYLGVLNKRKNVQQILEAFSHWCEGKHAELHIIGSGSDESYLRDTFKNDQIIFHGSTDQPHDLYKDFDCFISASHAEGLPLALIESMASGKTFICSDIEPHKEVLDAHEEKSGFLFNKTTSGLIDCLDEHYFFNDKVSLSVNAKNNYSKNYSAKKMALSYSELYQEI</sequence>
<proteinExistence type="predicted"/>
<dbReference type="SUPFAM" id="SSF53756">
    <property type="entry name" value="UDP-Glycosyltransferase/glycogen phosphorylase"/>
    <property type="match status" value="1"/>
</dbReference>
<reference evidence="3 4" key="1">
    <citation type="submission" date="2017-11" db="EMBL/GenBank/DDBJ databases">
        <title>Genome sequence of Pantoea cypripedii NE1.</title>
        <authorList>
            <person name="Nascimento F.X."/>
        </authorList>
    </citation>
    <scope>NUCLEOTIDE SEQUENCE [LARGE SCALE GENOMIC DNA]</scope>
    <source>
        <strain evidence="3 4">NE1</strain>
        <plasmid evidence="4">pne1b</plasmid>
    </source>
</reference>
<name>A0A6B9GCS4_PANCY</name>
<organism evidence="3 4">
    <name type="scientific">Pantoea cypripedii</name>
    <name type="common">Pectobacterium cypripedii</name>
    <name type="synonym">Erwinia cypripedii</name>
    <dbReference type="NCBI Taxonomy" id="55209"/>
    <lineage>
        <taxon>Bacteria</taxon>
        <taxon>Pseudomonadati</taxon>
        <taxon>Pseudomonadota</taxon>
        <taxon>Gammaproteobacteria</taxon>
        <taxon>Enterobacterales</taxon>
        <taxon>Erwiniaceae</taxon>
        <taxon>Pantoea</taxon>
    </lineage>
</organism>
<evidence type="ECO:0000313" key="4">
    <source>
        <dbReference type="Proteomes" id="UP000502005"/>
    </source>
</evidence>
<keyword evidence="3" id="KW-0614">Plasmid</keyword>
<dbReference type="AlphaFoldDB" id="A0A6B9GCS4"/>
<geneLocation type="plasmid" evidence="4">
    <name>pne1b</name>
</geneLocation>
<dbReference type="InterPro" id="IPR001296">
    <property type="entry name" value="Glyco_trans_1"/>
</dbReference>
<evidence type="ECO:0008006" key="5">
    <source>
        <dbReference type="Google" id="ProtNLM"/>
    </source>
</evidence>
<dbReference type="GO" id="GO:0016757">
    <property type="term" value="F:glycosyltransferase activity"/>
    <property type="evidence" value="ECO:0007669"/>
    <property type="project" value="InterPro"/>
</dbReference>